<protein>
    <recommendedName>
        <fullName evidence="2">F-box domain-containing protein</fullName>
    </recommendedName>
</protein>
<dbReference type="Gene3D" id="3.80.10.10">
    <property type="entry name" value="Ribonuclease Inhibitor"/>
    <property type="match status" value="1"/>
</dbReference>
<proteinExistence type="predicted"/>
<dbReference type="SUPFAM" id="SSF52047">
    <property type="entry name" value="RNI-like"/>
    <property type="match status" value="1"/>
</dbReference>
<dbReference type="SMART" id="SM00256">
    <property type="entry name" value="FBOX"/>
    <property type="match status" value="1"/>
</dbReference>
<feature type="domain" description="F-box" evidence="2">
    <location>
        <begin position="141"/>
        <end position="181"/>
    </location>
</feature>
<evidence type="ECO:0000259" key="2">
    <source>
        <dbReference type="SMART" id="SM00256"/>
    </source>
</evidence>
<dbReference type="InterPro" id="IPR055302">
    <property type="entry name" value="F-box_dom-containing"/>
</dbReference>
<dbReference type="SUPFAM" id="SSF81383">
    <property type="entry name" value="F-box domain"/>
    <property type="match status" value="1"/>
</dbReference>
<feature type="compositionally biased region" description="Basic and acidic residues" evidence="1">
    <location>
        <begin position="55"/>
        <end position="82"/>
    </location>
</feature>
<dbReference type="EMBL" id="OZ075139">
    <property type="protein sequence ID" value="CAL5015254.1"/>
    <property type="molecule type" value="Genomic_DNA"/>
</dbReference>
<dbReference type="Gene3D" id="1.20.1280.50">
    <property type="match status" value="1"/>
</dbReference>
<feature type="compositionally biased region" description="Basic and acidic residues" evidence="1">
    <location>
        <begin position="1"/>
        <end position="36"/>
    </location>
</feature>
<feature type="region of interest" description="Disordered" evidence="1">
    <location>
        <begin position="1"/>
        <end position="104"/>
    </location>
</feature>
<dbReference type="Pfam" id="PF12937">
    <property type="entry name" value="F-box-like"/>
    <property type="match status" value="1"/>
</dbReference>
<dbReference type="Proteomes" id="UP001497457">
    <property type="component" value="Chromosome 29rd"/>
</dbReference>
<dbReference type="AlphaFoldDB" id="A0ABC9C5Q2"/>
<evidence type="ECO:0000313" key="3">
    <source>
        <dbReference type="EMBL" id="CAL5015254.1"/>
    </source>
</evidence>
<dbReference type="InterPro" id="IPR001810">
    <property type="entry name" value="F-box_dom"/>
</dbReference>
<keyword evidence="4" id="KW-1185">Reference proteome</keyword>
<dbReference type="InterPro" id="IPR036047">
    <property type="entry name" value="F-box-like_dom_sf"/>
</dbReference>
<dbReference type="InterPro" id="IPR055411">
    <property type="entry name" value="LRR_FXL15/At3g58940/PEG3-like"/>
</dbReference>
<evidence type="ECO:0000313" key="4">
    <source>
        <dbReference type="Proteomes" id="UP001497457"/>
    </source>
</evidence>
<dbReference type="InterPro" id="IPR032675">
    <property type="entry name" value="LRR_dom_sf"/>
</dbReference>
<name>A0ABC9C5Q2_9POAL</name>
<dbReference type="PANTHER" id="PTHR32141:SF179">
    <property type="entry name" value="F-BOX DOMAIN-CONTAINING PROTEIN"/>
    <property type="match status" value="1"/>
</dbReference>
<accession>A0ABC9C5Q2</accession>
<evidence type="ECO:0000256" key="1">
    <source>
        <dbReference type="SAM" id="MobiDB-lite"/>
    </source>
</evidence>
<dbReference type="Pfam" id="PF24758">
    <property type="entry name" value="LRR_At5g56370"/>
    <property type="match status" value="1"/>
</dbReference>
<reference evidence="3" key="1">
    <citation type="submission" date="2024-10" db="EMBL/GenBank/DDBJ databases">
        <authorList>
            <person name="Ryan C."/>
        </authorList>
    </citation>
    <scope>NUCLEOTIDE SEQUENCE [LARGE SCALE GENOMIC DNA]</scope>
</reference>
<feature type="compositionally biased region" description="Polar residues" evidence="1">
    <location>
        <begin position="42"/>
        <end position="51"/>
    </location>
</feature>
<sequence length="571" mass="64637">MDNRGVKQLRDCAGEDGEQNRKEVKMDGAGEEEKLPDLVSSLPITNPTTSLPPVDRGEVKRQRDCASEDVERNGTGEEEKSPELVSSLPTPNPTTSPPSMDRRGVKRLMDGAGVDGDRDREFKKAKSEALEEEESDLVSSLPLELACDIFSRLSTIDGVSTTAVCHTWKQIWLATPISVNDGELVVGPGDTEKRKMIIDCIIKSHPLPFGRFKCSFLRLTPILMANWELWFADPRFDSIDELVLLFRRGVHTARGPLPHTALRFPIVRVIILANCRIPSGSEIVSPRLSVLELRNVVISSDTMQGILSRCHKLETLKLIRNIGIVTLSLKLKRLCRLYVLCHKKELTHLTIMEAESLEEFYVNQFAYGPLVVIDSAPMLRTLGYIGLETPSFDIGDSMFRQSSAIKVTGHCTSVTTLAVKMFLPDLEYIADFLNLFPYLETLHILFVDRSQLTYPSERSAGETCLSNREGQINCLNNTLRNLYFWNHPEIDHHTEFTNYFIERCSVLKSMVFATKEWHWSDWTDQMNLKHLASPRVQFYFASYQHTVVVGRLPIMENDPFGLPVSVYQTIM</sequence>
<gene>
    <name evidence="3" type="ORF">URODEC1_LOCUS72461</name>
</gene>
<dbReference type="PANTHER" id="PTHR32141">
    <property type="match status" value="1"/>
</dbReference>
<organism evidence="3 4">
    <name type="scientific">Urochloa decumbens</name>
    <dbReference type="NCBI Taxonomy" id="240449"/>
    <lineage>
        <taxon>Eukaryota</taxon>
        <taxon>Viridiplantae</taxon>
        <taxon>Streptophyta</taxon>
        <taxon>Embryophyta</taxon>
        <taxon>Tracheophyta</taxon>
        <taxon>Spermatophyta</taxon>
        <taxon>Magnoliopsida</taxon>
        <taxon>Liliopsida</taxon>
        <taxon>Poales</taxon>
        <taxon>Poaceae</taxon>
        <taxon>PACMAD clade</taxon>
        <taxon>Panicoideae</taxon>
        <taxon>Panicodae</taxon>
        <taxon>Paniceae</taxon>
        <taxon>Melinidinae</taxon>
        <taxon>Urochloa</taxon>
    </lineage>
</organism>